<dbReference type="OrthoDB" id="9810558at2"/>
<feature type="transmembrane region" description="Helical" evidence="1">
    <location>
        <begin position="234"/>
        <end position="257"/>
    </location>
</feature>
<dbReference type="Pfam" id="PF12679">
    <property type="entry name" value="ABC2_membrane_2"/>
    <property type="match status" value="1"/>
</dbReference>
<gene>
    <name evidence="2" type="ordered locus">Hoch_0299</name>
</gene>
<accession>D0LIR1</accession>
<sequence>MIARIYAIALNTFREARRRRVIYAIVLAVVGFNLFGIALGELSLYEQARVARDVGLAGVSLFGCVTAVVLGVSLLYTEVQRRTIHTIMSKPLRRAEFVVGKYLGMAGTLSVLVVLFTVTMLALLQVREVPLDSALLKAVLLSYTEVLVVAAVAIFFSVLSSPYLSGMFSFLVFFLGRITPEIRVFLDSEESPIIRGGLEAALYLVPDLYIFSISGSTVDGEYVSVHESFVGWDYVAASMGYGGLWMVMLLALAALIFSRRDLL</sequence>
<keyword evidence="1" id="KW-1133">Transmembrane helix</keyword>
<dbReference type="EMBL" id="CP001804">
    <property type="protein sequence ID" value="ACY12940.1"/>
    <property type="molecule type" value="Genomic_DNA"/>
</dbReference>
<organism evidence="2 3">
    <name type="scientific">Haliangium ochraceum (strain DSM 14365 / JCM 11303 / SMP-2)</name>
    <dbReference type="NCBI Taxonomy" id="502025"/>
    <lineage>
        <taxon>Bacteria</taxon>
        <taxon>Pseudomonadati</taxon>
        <taxon>Myxococcota</taxon>
        <taxon>Polyangia</taxon>
        <taxon>Haliangiales</taxon>
        <taxon>Kofleriaceae</taxon>
        <taxon>Haliangium</taxon>
    </lineage>
</organism>
<evidence type="ECO:0008006" key="4">
    <source>
        <dbReference type="Google" id="ProtNLM"/>
    </source>
</evidence>
<dbReference type="Proteomes" id="UP000001880">
    <property type="component" value="Chromosome"/>
</dbReference>
<evidence type="ECO:0000313" key="3">
    <source>
        <dbReference type="Proteomes" id="UP000001880"/>
    </source>
</evidence>
<keyword evidence="1" id="KW-0472">Membrane</keyword>
<dbReference type="KEGG" id="hoh:Hoch_0299"/>
<dbReference type="HOGENOM" id="CLU_070325_1_0_7"/>
<dbReference type="PANTHER" id="PTHR43471">
    <property type="entry name" value="ABC TRANSPORTER PERMEASE"/>
    <property type="match status" value="1"/>
</dbReference>
<dbReference type="AlphaFoldDB" id="D0LIR1"/>
<feature type="transmembrane region" description="Helical" evidence="1">
    <location>
        <begin position="98"/>
        <end position="126"/>
    </location>
</feature>
<evidence type="ECO:0000313" key="2">
    <source>
        <dbReference type="EMBL" id="ACY12940.1"/>
    </source>
</evidence>
<proteinExistence type="predicted"/>
<dbReference type="STRING" id="502025.Hoch_0299"/>
<feature type="transmembrane region" description="Helical" evidence="1">
    <location>
        <begin position="146"/>
        <end position="175"/>
    </location>
</feature>
<evidence type="ECO:0000256" key="1">
    <source>
        <dbReference type="SAM" id="Phobius"/>
    </source>
</evidence>
<dbReference type="eggNOG" id="COG1277">
    <property type="taxonomic scope" value="Bacteria"/>
</dbReference>
<dbReference type="RefSeq" id="WP_012825567.1">
    <property type="nucleotide sequence ID" value="NC_013440.1"/>
</dbReference>
<dbReference type="GO" id="GO:0140359">
    <property type="term" value="F:ABC-type transporter activity"/>
    <property type="evidence" value="ECO:0007669"/>
    <property type="project" value="InterPro"/>
</dbReference>
<dbReference type="PANTHER" id="PTHR43471:SF10">
    <property type="entry name" value="SLL1107 PROTEIN"/>
    <property type="match status" value="1"/>
</dbReference>
<feature type="transmembrane region" description="Helical" evidence="1">
    <location>
        <begin position="21"/>
        <end position="42"/>
    </location>
</feature>
<reference evidence="2 3" key="1">
    <citation type="journal article" date="2010" name="Stand. Genomic Sci.">
        <title>Complete genome sequence of Haliangium ochraceum type strain (SMP-2).</title>
        <authorList>
            <consortium name="US DOE Joint Genome Institute (JGI-PGF)"/>
            <person name="Ivanova N."/>
            <person name="Daum C."/>
            <person name="Lang E."/>
            <person name="Abt B."/>
            <person name="Kopitz M."/>
            <person name="Saunders E."/>
            <person name="Lapidus A."/>
            <person name="Lucas S."/>
            <person name="Glavina Del Rio T."/>
            <person name="Nolan M."/>
            <person name="Tice H."/>
            <person name="Copeland A."/>
            <person name="Cheng J.F."/>
            <person name="Chen F."/>
            <person name="Bruce D."/>
            <person name="Goodwin L."/>
            <person name="Pitluck S."/>
            <person name="Mavromatis K."/>
            <person name="Pati A."/>
            <person name="Mikhailova N."/>
            <person name="Chen A."/>
            <person name="Palaniappan K."/>
            <person name="Land M."/>
            <person name="Hauser L."/>
            <person name="Chang Y.J."/>
            <person name="Jeffries C.D."/>
            <person name="Detter J.C."/>
            <person name="Brettin T."/>
            <person name="Rohde M."/>
            <person name="Goker M."/>
            <person name="Bristow J."/>
            <person name="Markowitz V."/>
            <person name="Eisen J.A."/>
            <person name="Hugenholtz P."/>
            <person name="Kyrpides N.C."/>
            <person name="Klenk H.P."/>
        </authorList>
    </citation>
    <scope>NUCLEOTIDE SEQUENCE [LARGE SCALE GENOMIC DNA]</scope>
    <source>
        <strain evidence="3">DSM 14365 / CIP 107738 / JCM 11303 / AJ 13395 / SMP-2</strain>
    </source>
</reference>
<feature type="transmembrane region" description="Helical" evidence="1">
    <location>
        <begin position="54"/>
        <end position="77"/>
    </location>
</feature>
<keyword evidence="1" id="KW-0812">Transmembrane</keyword>
<dbReference type="GO" id="GO:0005886">
    <property type="term" value="C:plasma membrane"/>
    <property type="evidence" value="ECO:0007669"/>
    <property type="project" value="UniProtKB-SubCell"/>
</dbReference>
<name>D0LIR1_HALO1</name>
<protein>
    <recommendedName>
        <fullName evidence="4">ABC transporter permease</fullName>
    </recommendedName>
</protein>
<keyword evidence="3" id="KW-1185">Reference proteome</keyword>